<dbReference type="InterPro" id="IPR036390">
    <property type="entry name" value="WH_DNA-bd_sf"/>
</dbReference>
<organism evidence="6 7">
    <name type="scientific">Roseomonas populi</name>
    <dbReference type="NCBI Taxonomy" id="3121582"/>
    <lineage>
        <taxon>Bacteria</taxon>
        <taxon>Pseudomonadati</taxon>
        <taxon>Pseudomonadota</taxon>
        <taxon>Alphaproteobacteria</taxon>
        <taxon>Acetobacterales</taxon>
        <taxon>Roseomonadaceae</taxon>
        <taxon>Roseomonas</taxon>
    </lineage>
</organism>
<comment type="caution">
    <text evidence="6">The sequence shown here is derived from an EMBL/GenBank/DDBJ whole genome shotgun (WGS) entry which is preliminary data.</text>
</comment>
<accession>A0ABT1X8T5</accession>
<dbReference type="PROSITE" id="PS50931">
    <property type="entry name" value="HTH_LYSR"/>
    <property type="match status" value="1"/>
</dbReference>
<keyword evidence="4" id="KW-0804">Transcription</keyword>
<dbReference type="InterPro" id="IPR050950">
    <property type="entry name" value="HTH-type_LysR_regulators"/>
</dbReference>
<dbReference type="PANTHER" id="PTHR30419">
    <property type="entry name" value="HTH-TYPE TRANSCRIPTIONAL REGULATOR YBHD"/>
    <property type="match status" value="1"/>
</dbReference>
<dbReference type="InterPro" id="IPR005119">
    <property type="entry name" value="LysR_subst-bd"/>
</dbReference>
<sequence>MLLQQIRCLVAVAEAGSFTAAAAILNLSQPALGGHVRNLEAQLGTRLLDRHSRGVALTPAGQAFLTEARAVLSAVDRARAAVHPFIGRTEMQVALGFTPTSGRTLVPDLLTEAAARLPDLRLHLRHGLSDDHRRNLLAGHELAAAFCYDPEPHETLNIHPLYEEDLFLVGTPDLVDRTAGPIPLAETASLPLVLDHRFHGARRIIEAAASTAGIRLNIGLDVEPAEVKRALVMRRTHCTIVPYGLFMEEIAGGLMGARRITAPAIHRTLSLAIRRTLPSTMALQLLGLVRSIAQRKIADGTYGWRSPGVHH</sequence>
<dbReference type="EMBL" id="JANJOU010000021">
    <property type="protein sequence ID" value="MCR0984520.1"/>
    <property type="molecule type" value="Genomic_DNA"/>
</dbReference>
<keyword evidence="3" id="KW-0238">DNA-binding</keyword>
<dbReference type="RefSeq" id="WP_257718172.1">
    <property type="nucleotide sequence ID" value="NZ_JANJOU010000021.1"/>
</dbReference>
<reference evidence="6 7" key="1">
    <citation type="submission" date="2022-06" db="EMBL/GenBank/DDBJ databases">
        <title>Roseomonas CN29.</title>
        <authorList>
            <person name="Cheng Y."/>
            <person name="He X."/>
        </authorList>
    </citation>
    <scope>NUCLEOTIDE SEQUENCE [LARGE SCALE GENOMIC DNA]</scope>
    <source>
        <strain evidence="6 7">CN29</strain>
    </source>
</reference>
<dbReference type="SUPFAM" id="SSF53850">
    <property type="entry name" value="Periplasmic binding protein-like II"/>
    <property type="match status" value="1"/>
</dbReference>
<dbReference type="Gene3D" id="3.40.190.10">
    <property type="entry name" value="Periplasmic binding protein-like II"/>
    <property type="match status" value="2"/>
</dbReference>
<dbReference type="SUPFAM" id="SSF46785">
    <property type="entry name" value="Winged helix' DNA-binding domain"/>
    <property type="match status" value="1"/>
</dbReference>
<protein>
    <submittedName>
        <fullName evidence="6">LysR family transcriptional regulator</fullName>
    </submittedName>
</protein>
<dbReference type="InterPro" id="IPR036388">
    <property type="entry name" value="WH-like_DNA-bd_sf"/>
</dbReference>
<dbReference type="PRINTS" id="PR00039">
    <property type="entry name" value="HTHLYSR"/>
</dbReference>
<evidence type="ECO:0000256" key="1">
    <source>
        <dbReference type="ARBA" id="ARBA00009437"/>
    </source>
</evidence>
<keyword evidence="7" id="KW-1185">Reference proteome</keyword>
<gene>
    <name evidence="6" type="ORF">NRP21_20900</name>
</gene>
<evidence type="ECO:0000256" key="4">
    <source>
        <dbReference type="ARBA" id="ARBA00023163"/>
    </source>
</evidence>
<feature type="domain" description="HTH lysR-type" evidence="5">
    <location>
        <begin position="1"/>
        <end position="58"/>
    </location>
</feature>
<dbReference type="Pfam" id="PF03466">
    <property type="entry name" value="LysR_substrate"/>
    <property type="match status" value="1"/>
</dbReference>
<dbReference type="InterPro" id="IPR000847">
    <property type="entry name" value="LysR_HTH_N"/>
</dbReference>
<dbReference type="Gene3D" id="1.10.10.10">
    <property type="entry name" value="Winged helix-like DNA-binding domain superfamily/Winged helix DNA-binding domain"/>
    <property type="match status" value="1"/>
</dbReference>
<dbReference type="Pfam" id="PF00126">
    <property type="entry name" value="HTH_1"/>
    <property type="match status" value="1"/>
</dbReference>
<name>A0ABT1X8T5_9PROT</name>
<dbReference type="Proteomes" id="UP001524642">
    <property type="component" value="Unassembled WGS sequence"/>
</dbReference>
<keyword evidence="2" id="KW-0805">Transcription regulation</keyword>
<evidence type="ECO:0000259" key="5">
    <source>
        <dbReference type="PROSITE" id="PS50931"/>
    </source>
</evidence>
<dbReference type="PANTHER" id="PTHR30419:SF8">
    <property type="entry name" value="NITROGEN ASSIMILATION TRANSCRIPTIONAL ACTIVATOR-RELATED"/>
    <property type="match status" value="1"/>
</dbReference>
<proteinExistence type="inferred from homology"/>
<comment type="similarity">
    <text evidence="1">Belongs to the LysR transcriptional regulatory family.</text>
</comment>
<evidence type="ECO:0000313" key="6">
    <source>
        <dbReference type="EMBL" id="MCR0984520.1"/>
    </source>
</evidence>
<evidence type="ECO:0000256" key="3">
    <source>
        <dbReference type="ARBA" id="ARBA00023125"/>
    </source>
</evidence>
<evidence type="ECO:0000256" key="2">
    <source>
        <dbReference type="ARBA" id="ARBA00023015"/>
    </source>
</evidence>
<evidence type="ECO:0000313" key="7">
    <source>
        <dbReference type="Proteomes" id="UP001524642"/>
    </source>
</evidence>